<dbReference type="OrthoDB" id="1924603at2759"/>
<feature type="coiled-coil region" evidence="1">
    <location>
        <begin position="165"/>
        <end position="236"/>
    </location>
</feature>
<dbReference type="AlphaFoldDB" id="A0A9R0I3F7"/>
<dbReference type="PANTHER" id="PTHR31016:SF22">
    <property type="entry name" value="RRNA BIOGENESIS PROTEIN RRP36-LIKE"/>
    <property type="match status" value="1"/>
</dbReference>
<sequence>MRNLNEFQGFWGSVARKAKAVLDDEVQPEHVEAPRTARRYEDNVGLGQQDDRQSQPAQSRKKPDKAVLRKGFGAIASSFNYLGNALEEGLNIVENRTADIIQDTRNRRSHARKKAAPDFYQQPTDAGHVKEPSGTQNQRSSVAQTEMDIQLQASRDVAMAMAAKTKLLLRELKSYKADLAFAKERCAQLEEENRILRESMENGDNPEDDELIRLQLETLLAEKARLAQENAFFARENRFLREVVEYHQLTMQDVVYLNERSEEITEVYPTSKVPGATNLNDVATMPSLSPSVHASELVFEENPSFK</sequence>
<evidence type="ECO:0000313" key="4">
    <source>
        <dbReference type="RefSeq" id="XP_021841610.1"/>
    </source>
</evidence>
<keyword evidence="1" id="KW-0175">Coiled coil</keyword>
<feature type="region of interest" description="Disordered" evidence="2">
    <location>
        <begin position="25"/>
        <end position="66"/>
    </location>
</feature>
<name>A0A9R0I3F7_SPIOL</name>
<reference evidence="3" key="1">
    <citation type="journal article" date="2021" name="Nat. Commun.">
        <title>Genomic analyses provide insights into spinach domestication and the genetic basis of agronomic traits.</title>
        <authorList>
            <person name="Cai X."/>
            <person name="Sun X."/>
            <person name="Xu C."/>
            <person name="Sun H."/>
            <person name="Wang X."/>
            <person name="Ge C."/>
            <person name="Zhang Z."/>
            <person name="Wang Q."/>
            <person name="Fei Z."/>
            <person name="Jiao C."/>
            <person name="Wang Q."/>
        </authorList>
    </citation>
    <scope>NUCLEOTIDE SEQUENCE [LARGE SCALE GENOMIC DNA]</scope>
    <source>
        <strain evidence="3">cv. Varoflay</strain>
    </source>
</reference>
<dbReference type="Proteomes" id="UP000813463">
    <property type="component" value="Chromosome 1"/>
</dbReference>
<dbReference type="KEGG" id="soe:110781867"/>
<gene>
    <name evidence="4" type="primary">LOC110781867</name>
</gene>
<proteinExistence type="predicted"/>
<dbReference type="GeneID" id="110781867"/>
<protein>
    <submittedName>
        <fullName evidence="4">Uncharacterized protein</fullName>
    </submittedName>
</protein>
<feature type="region of interest" description="Disordered" evidence="2">
    <location>
        <begin position="103"/>
        <end position="144"/>
    </location>
</feature>
<reference evidence="4" key="2">
    <citation type="submission" date="2025-08" db="UniProtKB">
        <authorList>
            <consortium name="RefSeq"/>
        </authorList>
    </citation>
    <scope>IDENTIFICATION</scope>
    <source>
        <tissue evidence="4">Leaf</tissue>
    </source>
</reference>
<accession>A0A9R0I3F7</accession>
<evidence type="ECO:0000256" key="2">
    <source>
        <dbReference type="SAM" id="MobiDB-lite"/>
    </source>
</evidence>
<organism evidence="3 4">
    <name type="scientific">Spinacia oleracea</name>
    <name type="common">Spinach</name>
    <dbReference type="NCBI Taxonomy" id="3562"/>
    <lineage>
        <taxon>Eukaryota</taxon>
        <taxon>Viridiplantae</taxon>
        <taxon>Streptophyta</taxon>
        <taxon>Embryophyta</taxon>
        <taxon>Tracheophyta</taxon>
        <taxon>Spermatophyta</taxon>
        <taxon>Magnoliopsida</taxon>
        <taxon>eudicotyledons</taxon>
        <taxon>Gunneridae</taxon>
        <taxon>Pentapetalae</taxon>
        <taxon>Caryophyllales</taxon>
        <taxon>Chenopodiaceae</taxon>
        <taxon>Chenopodioideae</taxon>
        <taxon>Anserineae</taxon>
        <taxon>Spinacia</taxon>
    </lineage>
</organism>
<evidence type="ECO:0000313" key="3">
    <source>
        <dbReference type="Proteomes" id="UP000813463"/>
    </source>
</evidence>
<feature type="compositionally biased region" description="Basic and acidic residues" evidence="2">
    <location>
        <begin position="27"/>
        <end position="42"/>
    </location>
</feature>
<dbReference type="PANTHER" id="PTHR31016">
    <property type="entry name" value="OS04G0228100 PROTEIN"/>
    <property type="match status" value="1"/>
</dbReference>
<keyword evidence="3" id="KW-1185">Reference proteome</keyword>
<dbReference type="RefSeq" id="XP_021841610.1">
    <property type="nucleotide sequence ID" value="XM_021985918.2"/>
</dbReference>
<evidence type="ECO:0000256" key="1">
    <source>
        <dbReference type="SAM" id="Coils"/>
    </source>
</evidence>
<feature type="compositionally biased region" description="Polar residues" evidence="2">
    <location>
        <begin position="133"/>
        <end position="144"/>
    </location>
</feature>